<dbReference type="Proteomes" id="UP001228113">
    <property type="component" value="Chromosome"/>
</dbReference>
<dbReference type="EMBL" id="AP027081">
    <property type="protein sequence ID" value="BDU77787.1"/>
    <property type="molecule type" value="Genomic_DNA"/>
</dbReference>
<organism evidence="2 3">
    <name type="scientific">Mesoterricola sediminis</name>
    <dbReference type="NCBI Taxonomy" id="2927980"/>
    <lineage>
        <taxon>Bacteria</taxon>
        <taxon>Pseudomonadati</taxon>
        <taxon>Acidobacteriota</taxon>
        <taxon>Holophagae</taxon>
        <taxon>Holophagales</taxon>
        <taxon>Holophagaceae</taxon>
        <taxon>Mesoterricola</taxon>
    </lineage>
</organism>
<reference evidence="2" key="1">
    <citation type="journal article" date="2023" name="Int. J. Syst. Evol. Microbiol.">
        <title>Mesoterricola silvestris gen. nov., sp. nov., Mesoterricola sediminis sp. nov., Geothrix oryzae sp. nov., Geothrix edaphica sp. nov., Geothrix rubra sp. nov., and Geothrix limicola sp. nov., six novel members of Acidobacteriota isolated from soils.</title>
        <authorList>
            <person name="Itoh H."/>
            <person name="Sugisawa Y."/>
            <person name="Mise K."/>
            <person name="Xu Z."/>
            <person name="Kuniyasu M."/>
            <person name="Ushijima N."/>
            <person name="Kawano K."/>
            <person name="Kobayashi E."/>
            <person name="Shiratori Y."/>
            <person name="Masuda Y."/>
            <person name="Senoo K."/>
        </authorList>
    </citation>
    <scope>NUCLEOTIDE SEQUENCE</scope>
    <source>
        <strain evidence="2">W786</strain>
    </source>
</reference>
<proteinExistence type="predicted"/>
<protein>
    <submittedName>
        <fullName evidence="2">Lipoprotein</fullName>
    </submittedName>
</protein>
<evidence type="ECO:0000313" key="3">
    <source>
        <dbReference type="Proteomes" id="UP001228113"/>
    </source>
</evidence>
<dbReference type="Gene3D" id="3.30.160.670">
    <property type="match status" value="1"/>
</dbReference>
<evidence type="ECO:0000259" key="1">
    <source>
        <dbReference type="Pfam" id="PF13590"/>
    </source>
</evidence>
<sequence length="185" mass="19653">MRTLYASLAVLALATGCAGPKVHYDYDARATYAGYRAWDWYAAPKGGGGANPIADARVRRAVEAELTAKGFRRESAADPDFLVIYQAAYGPRRKGARGHVSVGLGMVPVRGLGLGVGVAAPVSGGHRGKIGSIILEIKDFKSQQVIWRAEAEEVLDDSLTPEESDQDVAKAVTAMLAKFPPPTAR</sequence>
<name>A0AA48GUD6_9BACT</name>
<dbReference type="KEGG" id="msea:METESE_27450"/>
<accession>A0AA48GUD6</accession>
<dbReference type="AlphaFoldDB" id="A0AA48GUD6"/>
<feature type="domain" description="DUF4136" evidence="1">
    <location>
        <begin position="22"/>
        <end position="181"/>
    </location>
</feature>
<keyword evidence="3" id="KW-1185">Reference proteome</keyword>
<keyword evidence="2" id="KW-0449">Lipoprotein</keyword>
<gene>
    <name evidence="2" type="ORF">METESE_27450</name>
</gene>
<evidence type="ECO:0000313" key="2">
    <source>
        <dbReference type="EMBL" id="BDU77787.1"/>
    </source>
</evidence>
<dbReference type="PROSITE" id="PS51257">
    <property type="entry name" value="PROKAR_LIPOPROTEIN"/>
    <property type="match status" value="1"/>
</dbReference>
<dbReference type="InterPro" id="IPR025411">
    <property type="entry name" value="DUF4136"/>
</dbReference>
<dbReference type="Pfam" id="PF13590">
    <property type="entry name" value="DUF4136"/>
    <property type="match status" value="1"/>
</dbReference>
<dbReference type="RefSeq" id="WP_243331356.1">
    <property type="nucleotide sequence ID" value="NZ_AP027081.1"/>
</dbReference>